<dbReference type="InterPro" id="IPR053134">
    <property type="entry name" value="RNA-dir_DNA_polymerase"/>
</dbReference>
<dbReference type="InterPro" id="IPR000477">
    <property type="entry name" value="RT_dom"/>
</dbReference>
<evidence type="ECO:0000256" key="1">
    <source>
        <dbReference type="ARBA" id="ARBA00010879"/>
    </source>
</evidence>
<proteinExistence type="inferred from homology"/>
<accession>A0AAE0R6R4</accession>
<dbReference type="SUPFAM" id="SSF56672">
    <property type="entry name" value="DNA/RNA polymerases"/>
    <property type="match status" value="1"/>
</dbReference>
<dbReference type="EC" id="3.1.26.4" evidence="2"/>
<organism evidence="5 6">
    <name type="scientific">Hemibagrus guttatus</name>
    <dbReference type="NCBI Taxonomy" id="175788"/>
    <lineage>
        <taxon>Eukaryota</taxon>
        <taxon>Metazoa</taxon>
        <taxon>Chordata</taxon>
        <taxon>Craniata</taxon>
        <taxon>Vertebrata</taxon>
        <taxon>Euteleostomi</taxon>
        <taxon>Actinopterygii</taxon>
        <taxon>Neopterygii</taxon>
        <taxon>Teleostei</taxon>
        <taxon>Ostariophysi</taxon>
        <taxon>Siluriformes</taxon>
        <taxon>Bagridae</taxon>
        <taxon>Hemibagrus</taxon>
    </lineage>
</organism>
<gene>
    <name evidence="5" type="ORF">QTP70_002578</name>
</gene>
<dbReference type="PANTHER" id="PTHR24559:SF440">
    <property type="entry name" value="RIBONUCLEASE H"/>
    <property type="match status" value="1"/>
</dbReference>
<evidence type="ECO:0000259" key="3">
    <source>
        <dbReference type="Pfam" id="PF00078"/>
    </source>
</evidence>
<dbReference type="InterPro" id="IPR043502">
    <property type="entry name" value="DNA/RNA_pol_sf"/>
</dbReference>
<dbReference type="Pfam" id="PF17919">
    <property type="entry name" value="RT_RNaseH_2"/>
    <property type="match status" value="1"/>
</dbReference>
<dbReference type="AlphaFoldDB" id="A0AAE0R6R4"/>
<dbReference type="Pfam" id="PF00078">
    <property type="entry name" value="RVT_1"/>
    <property type="match status" value="1"/>
</dbReference>
<protein>
    <recommendedName>
        <fullName evidence="2">ribonuclease H</fullName>
        <ecNumber evidence="2">3.1.26.4</ecNumber>
    </recommendedName>
</protein>
<evidence type="ECO:0000256" key="2">
    <source>
        <dbReference type="ARBA" id="ARBA00012180"/>
    </source>
</evidence>
<dbReference type="Gene3D" id="3.10.10.10">
    <property type="entry name" value="HIV Type 1 Reverse Transcriptase, subunit A, domain 1"/>
    <property type="match status" value="1"/>
</dbReference>
<dbReference type="FunFam" id="3.30.70.270:FF:000003">
    <property type="entry name" value="Transposon Ty3-G Gag-Pol polyprotein"/>
    <property type="match status" value="1"/>
</dbReference>
<sequence>MEEYIELSLAAGHIRPSTSPAAAGFFFVGKKDGGPLAVHRLQGVEHCHHSVPPTAAVGALEQLRGARLFTKMDLRSAYNLVRIPEGDEPLSTRFSGGLLGRSVIAYIDDILVYSASMEEHVIQVREVLARLQQHHLYVKLEKCEFHRSQVTFLGYVILHQGVEMDTVKVQAVKGVARTFYGAGAAAFPGLRQLLPAVHTELQLSSRAPDVITQGEAQKTVLDGPGAPTAFLQLKDRFTTAPILRHPDPELPFVVEVDTSCSGIGAVLSQRRGEPRKNPSLCFSLKEIDGRGKEL</sequence>
<evidence type="ECO:0000259" key="4">
    <source>
        <dbReference type="Pfam" id="PF17919"/>
    </source>
</evidence>
<comment type="caution">
    <text evidence="5">The sequence shown here is derived from an EMBL/GenBank/DDBJ whole genome shotgun (WGS) entry which is preliminary data.</text>
</comment>
<dbReference type="CDD" id="cd01647">
    <property type="entry name" value="RT_LTR"/>
    <property type="match status" value="1"/>
</dbReference>
<dbReference type="EMBL" id="JAUCMX010000005">
    <property type="protein sequence ID" value="KAK3545257.1"/>
    <property type="molecule type" value="Genomic_DNA"/>
</dbReference>
<evidence type="ECO:0000313" key="6">
    <source>
        <dbReference type="Proteomes" id="UP001274896"/>
    </source>
</evidence>
<dbReference type="GO" id="GO:0004523">
    <property type="term" value="F:RNA-DNA hybrid ribonuclease activity"/>
    <property type="evidence" value="ECO:0007669"/>
    <property type="project" value="UniProtKB-EC"/>
</dbReference>
<evidence type="ECO:0000313" key="5">
    <source>
        <dbReference type="EMBL" id="KAK3545257.1"/>
    </source>
</evidence>
<dbReference type="InterPro" id="IPR043128">
    <property type="entry name" value="Rev_trsase/Diguanyl_cyclase"/>
</dbReference>
<dbReference type="InterPro" id="IPR041577">
    <property type="entry name" value="RT_RNaseH_2"/>
</dbReference>
<feature type="domain" description="Reverse transcriptase/retrotransposon-derived protein RNase H-like" evidence="4">
    <location>
        <begin position="228"/>
        <end position="283"/>
    </location>
</feature>
<feature type="domain" description="Reverse transcriptase" evidence="3">
    <location>
        <begin position="94"/>
        <end position="157"/>
    </location>
</feature>
<keyword evidence="6" id="KW-1185">Reference proteome</keyword>
<dbReference type="PANTHER" id="PTHR24559">
    <property type="entry name" value="TRANSPOSON TY3-I GAG-POL POLYPROTEIN"/>
    <property type="match status" value="1"/>
</dbReference>
<reference evidence="5" key="1">
    <citation type="submission" date="2023-06" db="EMBL/GenBank/DDBJ databases">
        <title>Male Hemibagrus guttatus genome.</title>
        <authorList>
            <person name="Bian C."/>
        </authorList>
    </citation>
    <scope>NUCLEOTIDE SEQUENCE</scope>
    <source>
        <strain evidence="5">Male_cb2023</strain>
        <tissue evidence="5">Muscle</tissue>
    </source>
</reference>
<dbReference type="Proteomes" id="UP001274896">
    <property type="component" value="Unassembled WGS sequence"/>
</dbReference>
<dbReference type="Gene3D" id="3.30.70.270">
    <property type="match status" value="2"/>
</dbReference>
<comment type="similarity">
    <text evidence="1">Belongs to the beta type-B retroviral polymerase family. HERV class-II K(HML-2) pol subfamily.</text>
</comment>
<name>A0AAE0R6R4_9TELE</name>